<dbReference type="GO" id="GO:0006487">
    <property type="term" value="P:protein N-linked glycosylation"/>
    <property type="evidence" value="ECO:0007669"/>
    <property type="project" value="TreeGrafter"/>
</dbReference>
<organism evidence="8 9">
    <name type="scientific">Sneathiella chungangensis</name>
    <dbReference type="NCBI Taxonomy" id="1418234"/>
    <lineage>
        <taxon>Bacteria</taxon>
        <taxon>Pseudomonadati</taxon>
        <taxon>Pseudomonadota</taxon>
        <taxon>Alphaproteobacteria</taxon>
        <taxon>Sneathiellales</taxon>
        <taxon>Sneathiellaceae</taxon>
        <taxon>Sneathiella</taxon>
    </lineage>
</organism>
<keyword evidence="5" id="KW-0472">Membrane</keyword>
<dbReference type="SUPFAM" id="SSF53448">
    <property type="entry name" value="Nucleotide-diphospho-sugar transferases"/>
    <property type="match status" value="1"/>
</dbReference>
<evidence type="ECO:0000256" key="3">
    <source>
        <dbReference type="ARBA" id="ARBA00022519"/>
    </source>
</evidence>
<dbReference type="InterPro" id="IPR004960">
    <property type="entry name" value="LipA_acyltrans"/>
</dbReference>
<evidence type="ECO:0000313" key="8">
    <source>
        <dbReference type="EMBL" id="MZR22917.1"/>
    </source>
</evidence>
<dbReference type="PANTHER" id="PTHR10859">
    <property type="entry name" value="GLYCOSYL TRANSFERASE"/>
    <property type="match status" value="1"/>
</dbReference>
<dbReference type="CDD" id="cd04179">
    <property type="entry name" value="DPM_DPG-synthase_like"/>
    <property type="match status" value="1"/>
</dbReference>
<keyword evidence="3" id="KW-0997">Cell inner membrane</keyword>
<dbReference type="InterPro" id="IPR001173">
    <property type="entry name" value="Glyco_trans_2-like"/>
</dbReference>
<dbReference type="GO" id="GO:0016746">
    <property type="term" value="F:acyltransferase activity"/>
    <property type="evidence" value="ECO:0007669"/>
    <property type="project" value="UniProtKB-KW"/>
</dbReference>
<dbReference type="OrthoDB" id="9808633at2"/>
<dbReference type="InterPro" id="IPR029044">
    <property type="entry name" value="Nucleotide-diphossugar_trans"/>
</dbReference>
<sequence length="566" mass="63805">MSFSLAAVVPTYNHYRHIDRVIDALRAEGLRIFIIDDGSAEPAKSEIAKFDDPARGISLHRLEKNGGKGAAVMTGFRLAAAEGYTHVIQIDADGQHDLDALPALIQLAKIHPDTLISGQPVYDASIPTSRKIARWITHAWVWVETLSMAITDSMCGYRIYPLAAALAVIETETVGHYMDFDTEIMVRMNWRGTPVRMLPIRVTYPEDNISNFRLGADNWLITKMHTRLVFGMLARLPQVLRNRPVAKRGVRHWGRINERGATIGLKTLFAFYRIAGKRICWYAMQPVLLYFFATGATQRRASKEYWRRLYAARGEARDVSLCQVWLHYRSFGAMALDRLAGWLGDIRPADFLGDDLSTLDTIARRKQGIMVVTSHLGNVDVLRAIGAARGIDNVTVFAHTRNAVKFSRMLSDANPAATVDIMEVEDIGPATLIELEEKLQAGNWIVIAGDRIPLTGGKRIRLMEFLGASAPFSEGAWIIAALLRCPVYLLHCLSEEGKYRILFSKIADRVERGRAPRDGLAAPMTAYVRKLEESCQKYPEQWYNFYDFWANPDDGRKQEERHSEKP</sequence>
<dbReference type="CDD" id="cd07984">
    <property type="entry name" value="LPLAT_LABLAT-like"/>
    <property type="match status" value="1"/>
</dbReference>
<dbReference type="AlphaFoldDB" id="A0A845MI15"/>
<evidence type="ECO:0000256" key="6">
    <source>
        <dbReference type="ARBA" id="ARBA00023315"/>
    </source>
</evidence>
<dbReference type="RefSeq" id="WP_161339372.1">
    <property type="nucleotide sequence ID" value="NZ_JBHSDG010000004.1"/>
</dbReference>
<protein>
    <submittedName>
        <fullName evidence="8">Glycosyltransferase</fullName>
    </submittedName>
</protein>
<keyword evidence="9" id="KW-1185">Reference proteome</keyword>
<comment type="subcellular location">
    <subcellularLocation>
        <location evidence="1">Cell inner membrane</location>
    </subcellularLocation>
</comment>
<evidence type="ECO:0000256" key="4">
    <source>
        <dbReference type="ARBA" id="ARBA00022679"/>
    </source>
</evidence>
<feature type="domain" description="Glycosyltransferase 2-like" evidence="7">
    <location>
        <begin position="8"/>
        <end position="133"/>
    </location>
</feature>
<keyword evidence="4 8" id="KW-0808">Transferase</keyword>
<evidence type="ECO:0000259" key="7">
    <source>
        <dbReference type="Pfam" id="PF00535"/>
    </source>
</evidence>
<accession>A0A845MI15</accession>
<name>A0A845MI15_9PROT</name>
<dbReference type="Gene3D" id="3.90.550.10">
    <property type="entry name" value="Spore Coat Polysaccharide Biosynthesis Protein SpsA, Chain A"/>
    <property type="match status" value="1"/>
</dbReference>
<dbReference type="GO" id="GO:0009247">
    <property type="term" value="P:glycolipid biosynthetic process"/>
    <property type="evidence" value="ECO:0007669"/>
    <property type="project" value="UniProtKB-ARBA"/>
</dbReference>
<evidence type="ECO:0000313" key="9">
    <source>
        <dbReference type="Proteomes" id="UP000445696"/>
    </source>
</evidence>
<reference evidence="8 9" key="1">
    <citation type="journal article" date="2014" name="Int. J. Syst. Evol. Microbiol.">
        <title>Sneathiella chungangensis sp. nov., isolated from a marine sand, and emended description of the genus Sneathiella.</title>
        <authorList>
            <person name="Siamphan C."/>
            <person name="Kim H."/>
            <person name="Lee J.S."/>
            <person name="Kim W."/>
        </authorList>
    </citation>
    <scope>NUCLEOTIDE SEQUENCE [LARGE SCALE GENOMIC DNA]</scope>
    <source>
        <strain evidence="8 9">KCTC 32476</strain>
    </source>
</reference>
<dbReference type="PANTHER" id="PTHR10859:SF91">
    <property type="entry name" value="DOLICHYL-PHOSPHATE BETA-GLUCOSYLTRANSFERASE"/>
    <property type="match status" value="1"/>
</dbReference>
<keyword evidence="6" id="KW-0012">Acyltransferase</keyword>
<evidence type="ECO:0000256" key="2">
    <source>
        <dbReference type="ARBA" id="ARBA00022475"/>
    </source>
</evidence>
<proteinExistence type="predicted"/>
<keyword evidence="2" id="KW-1003">Cell membrane</keyword>
<evidence type="ECO:0000256" key="5">
    <source>
        <dbReference type="ARBA" id="ARBA00023136"/>
    </source>
</evidence>
<dbReference type="Pfam" id="PF00535">
    <property type="entry name" value="Glycos_transf_2"/>
    <property type="match status" value="1"/>
</dbReference>
<dbReference type="Proteomes" id="UP000445696">
    <property type="component" value="Unassembled WGS sequence"/>
</dbReference>
<dbReference type="GO" id="GO:0005886">
    <property type="term" value="C:plasma membrane"/>
    <property type="evidence" value="ECO:0007669"/>
    <property type="project" value="UniProtKB-SubCell"/>
</dbReference>
<evidence type="ECO:0000256" key="1">
    <source>
        <dbReference type="ARBA" id="ARBA00004533"/>
    </source>
</evidence>
<dbReference type="EMBL" id="WTVA01000004">
    <property type="protein sequence ID" value="MZR22917.1"/>
    <property type="molecule type" value="Genomic_DNA"/>
</dbReference>
<comment type="caution">
    <text evidence="8">The sequence shown here is derived from an EMBL/GenBank/DDBJ whole genome shotgun (WGS) entry which is preliminary data.</text>
</comment>
<gene>
    <name evidence="8" type="ORF">GQF03_11290</name>
</gene>